<evidence type="ECO:0000313" key="1">
    <source>
        <dbReference type="EMBL" id="RCN44173.1"/>
    </source>
</evidence>
<comment type="caution">
    <text evidence="1">The sequence shown here is derived from an EMBL/GenBank/DDBJ whole genome shotgun (WGS) entry which is preliminary data.</text>
</comment>
<reference evidence="1 2" key="1">
    <citation type="submission" date="2014-10" db="EMBL/GenBank/DDBJ databases">
        <title>Draft genome of the hookworm Ancylostoma caninum.</title>
        <authorList>
            <person name="Mitreva M."/>
        </authorList>
    </citation>
    <scope>NUCLEOTIDE SEQUENCE [LARGE SCALE GENOMIC DNA]</scope>
    <source>
        <strain evidence="1 2">Baltimore</strain>
    </source>
</reference>
<accession>A0A368GIH3</accession>
<dbReference type="OrthoDB" id="626167at2759"/>
<dbReference type="InterPro" id="IPR011990">
    <property type="entry name" value="TPR-like_helical_dom_sf"/>
</dbReference>
<name>A0A368GIH3_ANCCA</name>
<proteinExistence type="predicted"/>
<dbReference type="EMBL" id="JOJR01000137">
    <property type="protein sequence ID" value="RCN44173.1"/>
    <property type="molecule type" value="Genomic_DNA"/>
</dbReference>
<dbReference type="Proteomes" id="UP000252519">
    <property type="component" value="Unassembled WGS sequence"/>
</dbReference>
<sequence>MATIYEEQQDVQSASALLRKYLEVPGATVLESVNALLHLAALAPQMSDVPVKYLGDAIELAKTSQNLDTIALTQSAMLRHLVGSASDDEQCRLLLSSQKELLKADISVASRSIIFEDLAVCEEGETSGANELRALEQSLTEAQEGNHIRRELFLLEKLGDSFMMLGKRAEAEGFYQQLLTLARQLRAVAQIKRGYMKLAIVAGECSQWKRCLELTRNALTLSRLCHDHASKAHMLLLTGKAEFYRGNNEVALSIFDKALSECEQHELYTTMALASRFLVDTAVKSGKTDRQVLEHLHRHISLFPYEIDQKAKLRTLIRLGRFDQDLDHITGLGVVTAVKKVISAMPSHDRVSMLLECVDVCQALGMRDESWRLLEDLLTIADLSETHFQEVADRLKLFPLGRRALPLLQLVEQGFSHPCFLAQLAIFAPSFVLDRLPKNEFLPRLVCYVKMEDWSAALECAAAAMRDDAAVRSSVLEGIFGQASTEEAIQLVYLISKWKVDGSIHWPTLALLNETAFCSFFDLNVAQLLRQCVTLVPRSRAHLHALMFLGKYDVMHEAAQPVEKIICAAYTGEIEMVTMWYDELVHEYLNEQPVGVELFPFSSLEFQLKVATAFVALQYDTFEDQLRLMENSKRLLDTRSAARHGISLPQQQVPFHFHEKTFTYVFKVGRVELLWHSSIQAGGLVARVNGDELSFLEQCLVHYLDLREVPKASASDERTELLIVNDHVHGSSSPKLYSLHESWDFLEQRHQKSGVLMLSRQCSLSNTKNVLIAEQMRGLRNASVAVVDVADHLLHDAICYSVGRTPPIVISRGTLSFDVTRSLFLCGTAVCVELNGSASDMKIQDLIAGVNLTGPIGEGQDVTNILASFNSIVRSADGLHWELTAPGIAQKDLDAMDVHTHADNGRVGGESTCTGELAGKETPSFVLETRQISNLWLNKTRLRSFIYHSRN</sequence>
<dbReference type="SUPFAM" id="SSF48452">
    <property type="entry name" value="TPR-like"/>
    <property type="match status" value="1"/>
</dbReference>
<organism evidence="1 2">
    <name type="scientific">Ancylostoma caninum</name>
    <name type="common">Dog hookworm</name>
    <dbReference type="NCBI Taxonomy" id="29170"/>
    <lineage>
        <taxon>Eukaryota</taxon>
        <taxon>Metazoa</taxon>
        <taxon>Ecdysozoa</taxon>
        <taxon>Nematoda</taxon>
        <taxon>Chromadorea</taxon>
        <taxon>Rhabditida</taxon>
        <taxon>Rhabditina</taxon>
        <taxon>Rhabditomorpha</taxon>
        <taxon>Strongyloidea</taxon>
        <taxon>Ancylostomatidae</taxon>
        <taxon>Ancylostomatinae</taxon>
        <taxon>Ancylostoma</taxon>
    </lineage>
</organism>
<gene>
    <name evidence="1" type="ORF">ANCCAN_09861</name>
</gene>
<keyword evidence="2" id="KW-1185">Reference proteome</keyword>
<dbReference type="Gene3D" id="1.25.40.10">
    <property type="entry name" value="Tetratricopeptide repeat domain"/>
    <property type="match status" value="1"/>
</dbReference>
<evidence type="ECO:0008006" key="3">
    <source>
        <dbReference type="Google" id="ProtNLM"/>
    </source>
</evidence>
<evidence type="ECO:0000313" key="2">
    <source>
        <dbReference type="Proteomes" id="UP000252519"/>
    </source>
</evidence>
<dbReference type="AlphaFoldDB" id="A0A368GIH3"/>
<protein>
    <recommendedName>
        <fullName evidence="3">Tetratricopeptide repeat protein</fullName>
    </recommendedName>
</protein>